<accession>A0A0F9VAW2</accession>
<protein>
    <submittedName>
        <fullName evidence="1">Uncharacterized protein</fullName>
    </submittedName>
</protein>
<comment type="caution">
    <text evidence="1">The sequence shown here is derived from an EMBL/GenBank/DDBJ whole genome shotgun (WGS) entry which is preliminary data.</text>
</comment>
<sequence length="92" mass="10643">MSAVGEMYCYGKKDDPIEVIEECEGRFHEKYGYYPEYVELREGSIDDDYGIDLPIRFRSNIPTQHFVLGPVTHSDFIDRDPVIAPEERSPVV</sequence>
<evidence type="ECO:0000313" key="1">
    <source>
        <dbReference type="EMBL" id="KKN62958.1"/>
    </source>
</evidence>
<proteinExistence type="predicted"/>
<organism evidence="1">
    <name type="scientific">marine sediment metagenome</name>
    <dbReference type="NCBI Taxonomy" id="412755"/>
    <lineage>
        <taxon>unclassified sequences</taxon>
        <taxon>metagenomes</taxon>
        <taxon>ecological metagenomes</taxon>
    </lineage>
</organism>
<reference evidence="1" key="1">
    <citation type="journal article" date="2015" name="Nature">
        <title>Complex archaea that bridge the gap between prokaryotes and eukaryotes.</title>
        <authorList>
            <person name="Spang A."/>
            <person name="Saw J.H."/>
            <person name="Jorgensen S.L."/>
            <person name="Zaremba-Niedzwiedzka K."/>
            <person name="Martijn J."/>
            <person name="Lind A.E."/>
            <person name="van Eijk R."/>
            <person name="Schleper C."/>
            <person name="Guy L."/>
            <person name="Ettema T.J."/>
        </authorList>
    </citation>
    <scope>NUCLEOTIDE SEQUENCE</scope>
</reference>
<dbReference type="EMBL" id="LAZR01000606">
    <property type="protein sequence ID" value="KKN62958.1"/>
    <property type="molecule type" value="Genomic_DNA"/>
</dbReference>
<name>A0A0F9VAW2_9ZZZZ</name>
<gene>
    <name evidence="1" type="ORF">LCGC14_0506680</name>
</gene>
<dbReference type="AlphaFoldDB" id="A0A0F9VAW2"/>